<dbReference type="RefSeq" id="WP_051794014.1">
    <property type="nucleotide sequence ID" value="NZ_QHKI01000004.1"/>
</dbReference>
<evidence type="ECO:0000313" key="3">
    <source>
        <dbReference type="Proteomes" id="UP000287547"/>
    </source>
</evidence>
<sequence>MRIIRSLLLSGAAALTVFSGVLAAVPAGAHQTGDVGIQHYSCGSSRPPNYDEQGPPGPWPKAIRNLVAQSGSAFSCSDLGGIYHGDRLDYYCFTLGNDGQYWTYVSAFDRGIAGWVPDDSLAYPGSNASCLN</sequence>
<evidence type="ECO:0000313" key="2">
    <source>
        <dbReference type="EMBL" id="RSM88531.1"/>
    </source>
</evidence>
<protein>
    <recommendedName>
        <fullName evidence="4">SH3 domain-containing protein</fullName>
    </recommendedName>
</protein>
<reference evidence="2 3" key="1">
    <citation type="submission" date="2018-05" db="EMBL/GenBank/DDBJ databases">
        <title>Evolution of GPA BGCs.</title>
        <authorList>
            <person name="Waglechner N."/>
            <person name="Wright G.D."/>
        </authorList>
    </citation>
    <scope>NUCLEOTIDE SEQUENCE [LARGE SCALE GENOMIC DNA]</scope>
    <source>
        <strain evidence="2 3">A82846</strain>
    </source>
</reference>
<comment type="caution">
    <text evidence="2">The sequence shown here is derived from an EMBL/GenBank/DDBJ whole genome shotgun (WGS) entry which is preliminary data.</text>
</comment>
<organism evidence="2 3">
    <name type="scientific">Kibdelosporangium aridum</name>
    <dbReference type="NCBI Taxonomy" id="2030"/>
    <lineage>
        <taxon>Bacteria</taxon>
        <taxon>Bacillati</taxon>
        <taxon>Actinomycetota</taxon>
        <taxon>Actinomycetes</taxon>
        <taxon>Pseudonocardiales</taxon>
        <taxon>Pseudonocardiaceae</taxon>
        <taxon>Kibdelosporangium</taxon>
    </lineage>
</organism>
<evidence type="ECO:0008006" key="4">
    <source>
        <dbReference type="Google" id="ProtNLM"/>
    </source>
</evidence>
<keyword evidence="1" id="KW-0732">Signal</keyword>
<evidence type="ECO:0000256" key="1">
    <source>
        <dbReference type="SAM" id="SignalP"/>
    </source>
</evidence>
<dbReference type="EMBL" id="QHKI01000004">
    <property type="protein sequence ID" value="RSM88531.1"/>
    <property type="molecule type" value="Genomic_DNA"/>
</dbReference>
<name>A0A428ZKN6_KIBAR</name>
<feature type="signal peptide" evidence="1">
    <location>
        <begin position="1"/>
        <end position="23"/>
    </location>
</feature>
<gene>
    <name evidence="2" type="ORF">DMH04_07770</name>
</gene>
<proteinExistence type="predicted"/>
<dbReference type="AlphaFoldDB" id="A0A428ZKN6"/>
<dbReference type="OrthoDB" id="3697954at2"/>
<dbReference type="Proteomes" id="UP000287547">
    <property type="component" value="Unassembled WGS sequence"/>
</dbReference>
<accession>A0A428ZKN6</accession>
<feature type="chain" id="PRO_5039151412" description="SH3 domain-containing protein" evidence="1">
    <location>
        <begin position="24"/>
        <end position="132"/>
    </location>
</feature>